<name>A0A392UZL5_9FABA</name>
<keyword evidence="2" id="KW-0808">Transferase</keyword>
<sequence length="29" mass="3313">MGEGKVPLEVQVRTKDMHLQAEFGFAAHW</sequence>
<dbReference type="GO" id="GO:0009507">
    <property type="term" value="C:chloroplast"/>
    <property type="evidence" value="ECO:0007669"/>
    <property type="project" value="TreeGrafter"/>
</dbReference>
<accession>A0A392UZL5</accession>
<proteinExistence type="predicted"/>
<feature type="non-terminal residue" evidence="2">
    <location>
        <position position="29"/>
    </location>
</feature>
<dbReference type="EMBL" id="LXQA010995708">
    <property type="protein sequence ID" value="MCI80439.1"/>
    <property type="molecule type" value="Genomic_DNA"/>
</dbReference>
<dbReference type="InterPro" id="IPR043519">
    <property type="entry name" value="NT_sf"/>
</dbReference>
<dbReference type="PANTHER" id="PTHR21262:SF0">
    <property type="entry name" value="GTP DIPHOSPHOKINASE RSH3, CHLOROPLASTIC-RELATED"/>
    <property type="match status" value="1"/>
</dbReference>
<dbReference type="GO" id="GO:0016301">
    <property type="term" value="F:kinase activity"/>
    <property type="evidence" value="ECO:0007669"/>
    <property type="project" value="UniProtKB-KW"/>
</dbReference>
<feature type="domain" description="RelA/SpoT" evidence="1">
    <location>
        <begin position="2"/>
        <end position="29"/>
    </location>
</feature>
<dbReference type="Pfam" id="PF04607">
    <property type="entry name" value="RelA_SpoT"/>
    <property type="match status" value="1"/>
</dbReference>
<dbReference type="InterPro" id="IPR007685">
    <property type="entry name" value="RelA_SpoT"/>
</dbReference>
<dbReference type="AlphaFoldDB" id="A0A392UZL5"/>
<comment type="caution">
    <text evidence="2">The sequence shown here is derived from an EMBL/GenBank/DDBJ whole genome shotgun (WGS) entry which is preliminary data.</text>
</comment>
<dbReference type="SUPFAM" id="SSF81301">
    <property type="entry name" value="Nucleotidyltransferase"/>
    <property type="match status" value="1"/>
</dbReference>
<protein>
    <submittedName>
        <fullName evidence="2">GTP pyrophosphokinase</fullName>
    </submittedName>
</protein>
<reference evidence="2 3" key="1">
    <citation type="journal article" date="2018" name="Front. Plant Sci.">
        <title>Red Clover (Trifolium pratense) and Zigzag Clover (T. medium) - A Picture of Genomic Similarities and Differences.</title>
        <authorList>
            <person name="Dluhosova J."/>
            <person name="Istvanek J."/>
            <person name="Nedelnik J."/>
            <person name="Repkova J."/>
        </authorList>
    </citation>
    <scope>NUCLEOTIDE SEQUENCE [LARGE SCALE GENOMIC DNA]</scope>
    <source>
        <strain evidence="3">cv. 10/8</strain>
        <tissue evidence="2">Leaf</tissue>
    </source>
</reference>
<dbReference type="GO" id="GO:0015969">
    <property type="term" value="P:guanosine tetraphosphate metabolic process"/>
    <property type="evidence" value="ECO:0007669"/>
    <property type="project" value="InterPro"/>
</dbReference>
<evidence type="ECO:0000313" key="2">
    <source>
        <dbReference type="EMBL" id="MCI80439.1"/>
    </source>
</evidence>
<organism evidence="2 3">
    <name type="scientific">Trifolium medium</name>
    <dbReference type="NCBI Taxonomy" id="97028"/>
    <lineage>
        <taxon>Eukaryota</taxon>
        <taxon>Viridiplantae</taxon>
        <taxon>Streptophyta</taxon>
        <taxon>Embryophyta</taxon>
        <taxon>Tracheophyta</taxon>
        <taxon>Spermatophyta</taxon>
        <taxon>Magnoliopsida</taxon>
        <taxon>eudicotyledons</taxon>
        <taxon>Gunneridae</taxon>
        <taxon>Pentapetalae</taxon>
        <taxon>rosids</taxon>
        <taxon>fabids</taxon>
        <taxon>Fabales</taxon>
        <taxon>Fabaceae</taxon>
        <taxon>Papilionoideae</taxon>
        <taxon>50 kb inversion clade</taxon>
        <taxon>NPAAA clade</taxon>
        <taxon>Hologalegina</taxon>
        <taxon>IRL clade</taxon>
        <taxon>Trifolieae</taxon>
        <taxon>Trifolium</taxon>
    </lineage>
</organism>
<evidence type="ECO:0000313" key="3">
    <source>
        <dbReference type="Proteomes" id="UP000265520"/>
    </source>
</evidence>
<keyword evidence="2" id="KW-0418">Kinase</keyword>
<evidence type="ECO:0000259" key="1">
    <source>
        <dbReference type="Pfam" id="PF04607"/>
    </source>
</evidence>
<dbReference type="PANTHER" id="PTHR21262">
    <property type="entry name" value="GUANOSINE-3',5'-BIS DIPHOSPHATE 3'-PYROPHOSPHOHYDROLASE"/>
    <property type="match status" value="1"/>
</dbReference>
<dbReference type="Proteomes" id="UP000265520">
    <property type="component" value="Unassembled WGS sequence"/>
</dbReference>
<keyword evidence="3" id="KW-1185">Reference proteome</keyword>